<evidence type="ECO:0000256" key="2">
    <source>
        <dbReference type="ARBA" id="ARBA00022723"/>
    </source>
</evidence>
<keyword evidence="5 7" id="KW-0175">Coiled coil</keyword>
<accession>A0A851XSA1</accession>
<evidence type="ECO:0000256" key="8">
    <source>
        <dbReference type="SAM" id="MobiDB-lite"/>
    </source>
</evidence>
<evidence type="ECO:0000259" key="9">
    <source>
        <dbReference type="PROSITE" id="PS52027"/>
    </source>
</evidence>
<dbReference type="GO" id="GO:0008270">
    <property type="term" value="F:zinc ion binding"/>
    <property type="evidence" value="ECO:0007669"/>
    <property type="project" value="UniProtKB-KW"/>
</dbReference>
<gene>
    <name evidence="10" type="primary">Zc2hc1c</name>
    <name evidence="10" type="ORF">EOLROS_R02036</name>
</gene>
<feature type="domain" description="C2HC/C3H-type" evidence="9">
    <location>
        <begin position="442"/>
        <end position="471"/>
    </location>
</feature>
<evidence type="ECO:0000256" key="6">
    <source>
        <dbReference type="PROSITE-ProRule" id="PRU01371"/>
    </source>
</evidence>
<dbReference type="PROSITE" id="PS52027">
    <property type="entry name" value="ZF_C2HC_C3H"/>
    <property type="match status" value="2"/>
</dbReference>
<evidence type="ECO:0000313" key="10">
    <source>
        <dbReference type="EMBL" id="NXD65561.1"/>
    </source>
</evidence>
<evidence type="ECO:0000256" key="4">
    <source>
        <dbReference type="ARBA" id="ARBA00022833"/>
    </source>
</evidence>
<dbReference type="InterPro" id="IPR026104">
    <property type="entry name" value="ZNF_C2HC_dom_1C"/>
</dbReference>
<name>A0A851XSA1_EOLRO</name>
<keyword evidence="2" id="KW-0479">Metal-binding</keyword>
<evidence type="ECO:0000256" key="7">
    <source>
        <dbReference type="SAM" id="Coils"/>
    </source>
</evidence>
<evidence type="ECO:0000313" key="11">
    <source>
        <dbReference type="Proteomes" id="UP000637704"/>
    </source>
</evidence>
<feature type="non-terminal residue" evidence="10">
    <location>
        <position position="1"/>
    </location>
</feature>
<dbReference type="PANTHER" id="PTHR14649">
    <property type="entry name" value="ZINC FINGER C2HC DOMAIN-CONTAINING PROTEIN 1C"/>
    <property type="match status" value="1"/>
</dbReference>
<dbReference type="InterPro" id="IPR049899">
    <property type="entry name" value="Znf_C2HC_C3H"/>
</dbReference>
<dbReference type="EMBL" id="WBNI01000206">
    <property type="protein sequence ID" value="NXD65561.1"/>
    <property type="molecule type" value="Genomic_DNA"/>
</dbReference>
<sequence length="480" mass="53562">DSVMAATKLVPVSQLEHRKSNFQHKLIPGKEEGLKDLYACKSQRCSYSLAAENSQYSSGHRDSCLGGLQNTSQTKTPPSRSVVRWKEGVDRAYPLKPIVHQQGMSVPVVNTAQLGSAPYMEEAPNSSPSSISKGRYQPAAVLSPWPEEPKQSASPYRGHLDYIQKLEADGRKLEKKIQKQKALLREKLKRTKEELRRVQREKELAETGERRYPEVERTHKQMTAKYPEEKTFRGAVRPDDGVLHGVQSAEAVILKPGTTLCPQELAMRKHKKERLVASNSKIQGHIPMEHLASCSKPAPKCGSSPSAISEQVSGDHPSAKVLCMQAGSPGEQGKLGLCSFCGRSFLCTRLEKHISICSKLQGSKRKVFDSRKARTKGTALEEYQQLKGSEGPESKPPRKNNWKQKHAVLIQTMREARAVEQVLSKGGKVSEVPLLPPIENPDYVACPYCTRRFAPQVAERHVPKCKNIKNRPPPPPQRRR</sequence>
<reference evidence="10" key="1">
    <citation type="submission" date="2019-09" db="EMBL/GenBank/DDBJ databases">
        <title>Bird 10,000 Genomes (B10K) Project - Family phase.</title>
        <authorList>
            <person name="Zhang G."/>
        </authorList>
    </citation>
    <scope>NUCLEOTIDE SEQUENCE</scope>
    <source>
        <strain evidence="10">B10K-DU-025-06</strain>
        <tissue evidence="10">Mixed tissue sample</tissue>
    </source>
</reference>
<dbReference type="Pfam" id="PF13913">
    <property type="entry name" value="zf-C2HC_2"/>
    <property type="match status" value="2"/>
</dbReference>
<keyword evidence="4" id="KW-0862">Zinc</keyword>
<organism evidence="10 11">
    <name type="scientific">Eolophus roseicapilla</name>
    <name type="common">Galah cockatoo</name>
    <name type="synonym">Cacatua roseicapilla</name>
    <dbReference type="NCBI Taxonomy" id="176039"/>
    <lineage>
        <taxon>Eukaryota</taxon>
        <taxon>Metazoa</taxon>
        <taxon>Chordata</taxon>
        <taxon>Craniata</taxon>
        <taxon>Vertebrata</taxon>
        <taxon>Euteleostomi</taxon>
        <taxon>Archelosauria</taxon>
        <taxon>Archosauria</taxon>
        <taxon>Dinosauria</taxon>
        <taxon>Saurischia</taxon>
        <taxon>Theropoda</taxon>
        <taxon>Coelurosauria</taxon>
        <taxon>Aves</taxon>
        <taxon>Neognathae</taxon>
        <taxon>Neoaves</taxon>
        <taxon>Telluraves</taxon>
        <taxon>Australaves</taxon>
        <taxon>Psittaciformes</taxon>
        <taxon>Cacatuidae</taxon>
        <taxon>Eolophus</taxon>
    </lineage>
</organism>
<feature type="compositionally biased region" description="Pro residues" evidence="8">
    <location>
        <begin position="471"/>
        <end position="480"/>
    </location>
</feature>
<evidence type="ECO:0000256" key="5">
    <source>
        <dbReference type="ARBA" id="ARBA00023054"/>
    </source>
</evidence>
<comment type="caution">
    <text evidence="10">The sequence shown here is derived from an EMBL/GenBank/DDBJ whole genome shotgun (WGS) entry which is preliminary data.</text>
</comment>
<feature type="coiled-coil region" evidence="7">
    <location>
        <begin position="163"/>
        <end position="208"/>
    </location>
</feature>
<evidence type="ECO:0000256" key="3">
    <source>
        <dbReference type="ARBA" id="ARBA00022771"/>
    </source>
</evidence>
<keyword evidence="11" id="KW-1185">Reference proteome</keyword>
<comment type="similarity">
    <text evidence="1">Belongs to the ZC2HC1 family.</text>
</comment>
<feature type="region of interest" description="Disordered" evidence="8">
    <location>
        <begin position="460"/>
        <end position="480"/>
    </location>
</feature>
<dbReference type="Proteomes" id="UP000637704">
    <property type="component" value="Unassembled WGS sequence"/>
</dbReference>
<proteinExistence type="inferred from homology"/>
<dbReference type="AlphaFoldDB" id="A0A851XSA1"/>
<evidence type="ECO:0000256" key="1">
    <source>
        <dbReference type="ARBA" id="ARBA00010843"/>
    </source>
</evidence>
<dbReference type="Gene3D" id="3.30.160.60">
    <property type="entry name" value="Classic Zinc Finger"/>
    <property type="match status" value="1"/>
</dbReference>
<feature type="domain" description="C2HC/C3H-type" evidence="9">
    <location>
        <begin position="334"/>
        <end position="363"/>
    </location>
</feature>
<keyword evidence="3 6" id="KW-0863">Zinc-finger</keyword>
<feature type="non-terminal residue" evidence="10">
    <location>
        <position position="480"/>
    </location>
</feature>
<protein>
    <submittedName>
        <fullName evidence="10">ZC21C protein</fullName>
    </submittedName>
</protein>
<dbReference type="PANTHER" id="PTHR14649:SF1">
    <property type="entry name" value="ZINC FINGER C2HC DOMAIN-CONTAINING PROTEIN 1C"/>
    <property type="match status" value="1"/>
</dbReference>